<dbReference type="PRINTS" id="PR00111">
    <property type="entry name" value="ABHYDROLASE"/>
</dbReference>
<dbReference type="SUPFAM" id="SSF53474">
    <property type="entry name" value="alpha/beta-Hydrolases"/>
    <property type="match status" value="1"/>
</dbReference>
<comment type="caution">
    <text evidence="2">The sequence shown here is derived from an EMBL/GenBank/DDBJ whole genome shotgun (WGS) entry which is preliminary data.</text>
</comment>
<dbReference type="PANTHER" id="PTHR11614">
    <property type="entry name" value="PHOSPHOLIPASE-RELATED"/>
    <property type="match status" value="1"/>
</dbReference>
<keyword evidence="2" id="KW-0378">Hydrolase</keyword>
<protein>
    <submittedName>
        <fullName evidence="2">Alpha/beta hydrolase</fullName>
    </submittedName>
</protein>
<accession>A0ABV9N1A2</accession>
<dbReference type="RefSeq" id="WP_387962283.1">
    <property type="nucleotide sequence ID" value="NZ_JBHSGP010000012.1"/>
</dbReference>
<dbReference type="InterPro" id="IPR022742">
    <property type="entry name" value="Hydrolase_4"/>
</dbReference>
<reference evidence="3" key="1">
    <citation type="journal article" date="2019" name="Int. J. Syst. Evol. Microbiol.">
        <title>The Global Catalogue of Microorganisms (GCM) 10K type strain sequencing project: providing services to taxonomists for standard genome sequencing and annotation.</title>
        <authorList>
            <consortium name="The Broad Institute Genomics Platform"/>
            <consortium name="The Broad Institute Genome Sequencing Center for Infectious Disease"/>
            <person name="Wu L."/>
            <person name="Ma J."/>
        </authorList>
    </citation>
    <scope>NUCLEOTIDE SEQUENCE [LARGE SCALE GENOMIC DNA]</scope>
    <source>
        <strain evidence="3">CCUG 63682</strain>
    </source>
</reference>
<feature type="domain" description="Serine aminopeptidase S33" evidence="1">
    <location>
        <begin position="26"/>
        <end position="255"/>
    </location>
</feature>
<evidence type="ECO:0000313" key="3">
    <source>
        <dbReference type="Proteomes" id="UP001595953"/>
    </source>
</evidence>
<gene>
    <name evidence="2" type="ORF">ACFO5O_07045</name>
</gene>
<dbReference type="GO" id="GO:0016787">
    <property type="term" value="F:hydrolase activity"/>
    <property type="evidence" value="ECO:0007669"/>
    <property type="project" value="UniProtKB-KW"/>
</dbReference>
<sequence>MNQQFTLNVHNTKLFGQYWQSMVVNRVVVLVHGMGEHSSRYERFVIPELLTQGYAVVAFDLFGHGKSNGKKGCVPSYEALLEAIHVTINAAENLFPNTPVILYGHSLGGNLVLNYALKRPHNLKAVIASSPFLRLAFHPPKWKMILGKLLLKIAPSVTMPSELDVSAISRDEDEVIRYVSDPLVHDKVSPMYTFPVIAAGKWAIKAAKTLQTPTLLLHGTGDRITDHKASIEFCNETNYAHLVVFDDGFHELHNDICKNEFMESILSWLKTLN</sequence>
<dbReference type="EMBL" id="JBHSGP010000012">
    <property type="protein sequence ID" value="MFC4722071.1"/>
    <property type="molecule type" value="Genomic_DNA"/>
</dbReference>
<keyword evidence="3" id="KW-1185">Reference proteome</keyword>
<name>A0ABV9N1A2_9FLAO</name>
<dbReference type="Pfam" id="PF12146">
    <property type="entry name" value="Hydrolase_4"/>
    <property type="match status" value="1"/>
</dbReference>
<evidence type="ECO:0000259" key="1">
    <source>
        <dbReference type="Pfam" id="PF12146"/>
    </source>
</evidence>
<dbReference type="InterPro" id="IPR029058">
    <property type="entry name" value="AB_hydrolase_fold"/>
</dbReference>
<proteinExistence type="predicted"/>
<dbReference type="InterPro" id="IPR051044">
    <property type="entry name" value="MAG_DAG_Lipase"/>
</dbReference>
<organism evidence="2 3">
    <name type="scientific">Geojedonia litorea</name>
    <dbReference type="NCBI Taxonomy" id="1268269"/>
    <lineage>
        <taxon>Bacteria</taxon>
        <taxon>Pseudomonadati</taxon>
        <taxon>Bacteroidota</taxon>
        <taxon>Flavobacteriia</taxon>
        <taxon>Flavobacteriales</taxon>
        <taxon>Flavobacteriaceae</taxon>
        <taxon>Geojedonia</taxon>
    </lineage>
</organism>
<evidence type="ECO:0000313" key="2">
    <source>
        <dbReference type="EMBL" id="MFC4722071.1"/>
    </source>
</evidence>
<dbReference type="Gene3D" id="3.40.50.1820">
    <property type="entry name" value="alpha/beta hydrolase"/>
    <property type="match status" value="1"/>
</dbReference>
<dbReference type="Proteomes" id="UP001595953">
    <property type="component" value="Unassembled WGS sequence"/>
</dbReference>
<dbReference type="InterPro" id="IPR000073">
    <property type="entry name" value="AB_hydrolase_1"/>
</dbReference>